<dbReference type="GO" id="GO:0007097">
    <property type="term" value="P:nuclear migration"/>
    <property type="evidence" value="ECO:0007669"/>
    <property type="project" value="TreeGrafter"/>
</dbReference>
<reference evidence="10" key="2">
    <citation type="submission" date="2020-11" db="EMBL/GenBank/DDBJ databases">
        <authorList>
            <person name="McCartney M.A."/>
            <person name="Auch B."/>
            <person name="Kono T."/>
            <person name="Mallez S."/>
            <person name="Becker A."/>
            <person name="Gohl D.M."/>
            <person name="Silverstein K.A.T."/>
            <person name="Koren S."/>
            <person name="Bechman K.B."/>
            <person name="Herman A."/>
            <person name="Abrahante J.E."/>
            <person name="Garbe J."/>
        </authorList>
    </citation>
    <scope>NUCLEOTIDE SEQUENCE</scope>
    <source>
        <strain evidence="10">Duluth1</strain>
        <tissue evidence="10">Whole animal</tissue>
    </source>
</reference>
<feature type="compositionally biased region" description="Basic and acidic residues" evidence="8">
    <location>
        <begin position="372"/>
        <end position="425"/>
    </location>
</feature>
<feature type="compositionally biased region" description="Basic and acidic residues" evidence="8">
    <location>
        <begin position="159"/>
        <end position="168"/>
    </location>
</feature>
<dbReference type="EMBL" id="JAIWYP010000008">
    <property type="protein sequence ID" value="KAH3789700.1"/>
    <property type="molecule type" value="Genomic_DNA"/>
</dbReference>
<feature type="coiled-coil region" evidence="7">
    <location>
        <begin position="1301"/>
        <end position="1448"/>
    </location>
</feature>
<feature type="domain" description="Transforming acidic coiled-coil-containing protein C-terminal" evidence="9">
    <location>
        <begin position="1266"/>
        <end position="1445"/>
    </location>
</feature>
<dbReference type="InterPro" id="IPR039915">
    <property type="entry name" value="TACC"/>
</dbReference>
<keyword evidence="5 7" id="KW-0175">Coiled coil</keyword>
<comment type="subcellular location">
    <subcellularLocation>
        <location evidence="1">Cytoplasm</location>
        <location evidence="1">Cytoskeleton</location>
    </subcellularLocation>
</comment>
<feature type="compositionally biased region" description="Basic and acidic residues" evidence="8">
    <location>
        <begin position="902"/>
        <end position="912"/>
    </location>
</feature>
<feature type="region of interest" description="Disordered" evidence="8">
    <location>
        <begin position="1143"/>
        <end position="1181"/>
    </location>
</feature>
<feature type="compositionally biased region" description="Polar residues" evidence="8">
    <location>
        <begin position="864"/>
        <end position="876"/>
    </location>
</feature>
<feature type="compositionally biased region" description="Polar residues" evidence="8">
    <location>
        <begin position="97"/>
        <end position="107"/>
    </location>
</feature>
<feature type="compositionally biased region" description="Acidic residues" evidence="8">
    <location>
        <begin position="169"/>
        <end position="183"/>
    </location>
</feature>
<accession>A0A9D4EZM9</accession>
<keyword evidence="3" id="KW-0963">Cytoplasm</keyword>
<feature type="compositionally biased region" description="Basic and acidic residues" evidence="8">
    <location>
        <begin position="227"/>
        <end position="257"/>
    </location>
</feature>
<dbReference type="GO" id="GO:0005856">
    <property type="term" value="C:cytoskeleton"/>
    <property type="evidence" value="ECO:0007669"/>
    <property type="project" value="UniProtKB-SubCell"/>
</dbReference>
<feature type="region of interest" description="Disordered" evidence="8">
    <location>
        <begin position="504"/>
        <end position="572"/>
    </location>
</feature>
<dbReference type="PANTHER" id="PTHR13924">
    <property type="entry name" value="TRANSFORMING ACIDIC COILED-COIL CONTAINING PROTEIN 1/2"/>
    <property type="match status" value="1"/>
</dbReference>
<evidence type="ECO:0000256" key="4">
    <source>
        <dbReference type="ARBA" id="ARBA00022553"/>
    </source>
</evidence>
<feature type="region of interest" description="Disordered" evidence="8">
    <location>
        <begin position="701"/>
        <end position="744"/>
    </location>
</feature>
<feature type="compositionally biased region" description="Basic and acidic residues" evidence="8">
    <location>
        <begin position="328"/>
        <end position="340"/>
    </location>
</feature>
<evidence type="ECO:0000256" key="1">
    <source>
        <dbReference type="ARBA" id="ARBA00004245"/>
    </source>
</evidence>
<feature type="compositionally biased region" description="Polar residues" evidence="8">
    <location>
        <begin position="530"/>
        <end position="553"/>
    </location>
</feature>
<feature type="region of interest" description="Disordered" evidence="8">
    <location>
        <begin position="596"/>
        <end position="622"/>
    </location>
</feature>
<feature type="compositionally biased region" description="Polar residues" evidence="8">
    <location>
        <begin position="504"/>
        <end position="522"/>
    </location>
</feature>
<dbReference type="PANTHER" id="PTHR13924:SF10">
    <property type="entry name" value="TRANSFORMING ACIDIC COILED-COIL PROTEIN, ISOFORM K"/>
    <property type="match status" value="1"/>
</dbReference>
<feature type="compositionally biased region" description="Acidic residues" evidence="8">
    <location>
        <begin position="258"/>
        <end position="273"/>
    </location>
</feature>
<dbReference type="Gene3D" id="1.20.5.1700">
    <property type="match status" value="1"/>
</dbReference>
<proteinExistence type="inferred from homology"/>
<evidence type="ECO:0000256" key="5">
    <source>
        <dbReference type="ARBA" id="ARBA00023054"/>
    </source>
</evidence>
<feature type="compositionally biased region" description="Polar residues" evidence="8">
    <location>
        <begin position="1145"/>
        <end position="1168"/>
    </location>
</feature>
<evidence type="ECO:0000313" key="11">
    <source>
        <dbReference type="Proteomes" id="UP000828390"/>
    </source>
</evidence>
<keyword evidence="6" id="KW-0206">Cytoskeleton</keyword>
<dbReference type="InterPro" id="IPR007707">
    <property type="entry name" value="TACC_C"/>
</dbReference>
<feature type="compositionally biased region" description="Basic and acidic residues" evidence="8">
    <location>
        <begin position="555"/>
        <end position="571"/>
    </location>
</feature>
<evidence type="ECO:0000256" key="3">
    <source>
        <dbReference type="ARBA" id="ARBA00022490"/>
    </source>
</evidence>
<feature type="non-terminal residue" evidence="10">
    <location>
        <position position="1"/>
    </location>
</feature>
<dbReference type="GO" id="GO:0007052">
    <property type="term" value="P:mitotic spindle organization"/>
    <property type="evidence" value="ECO:0007669"/>
    <property type="project" value="InterPro"/>
</dbReference>
<sequence length="1451" mass="162733">NQHASSSEDVAMETSICEIQNAFELDLDSRVLDILSSTDAFLKSLCNTEPTKPRLEELSQPKPVSEATSDEATAGSACDGSDADNEKIEREKVIETVHNSGDNGSDSDQVRLELKLTGTKSNDLHSEAAVTEEEPMDCEEMMDVDDEEDDEVIFNLKKPVGDTRVLEEVKEEVEENKEPETQQESEQNNTEAKQNKNKNVPVEYLVEAKREVIAEKEIGKTVVEIELNVKTEDHENQQCKETKQESANKSEKLKSDDASDEEEFMSADEEMDVDPTTPAKKLSEQEHGPSPPLKTPPKIGYSIDLNNFNLDAVDPFSTKKSLMNSPDVGEKTKPAAEKVAGHTKPATENVAGQTKPAYEKVADKAKSEIETKKPLISVPEKHISEENVIDKNEKSSKRSQELNKDAAKVVDKDEKVSIAEEKHQENQPTGKPVNDDEMELQPVKDAEKKAELSIVLEDVKSNQDKNCVQTAPVVHTSSPAIPTTRGAYNLDFLDKLDEINPFQSKAQMMNSPLNTKSGSTQESSKDNPFKTKTQIINSPLTSKNPRVPVNNTDVVEPKLEHSEKEKCKETDVDNIVPQEDIWKSKVDEKKECENPLEAGVQENHSETDYQKFGSQQSEKQPESVGILELDNNYIDNIDPFKPSKQMVNSPEVKAKTNVNVGTQKEEVDAFKPTKQVANSSATINRSESNVSDIIEGIDPLKPKKQVANSQVPTSKDKVKNAASGNGKEIDDCQPKAQFTNSPISKADTVARKLKTENMEEVNPFQTKKQVANSPVANTNIKADKNEPLDFEDIDPFKTKRQIANSPVKSAAAIGKTETEPIEEIDPFKPKQQMQNSPFSKPAKVEKSSKQIVQDETDLFKPKKQIQNSPDKSLSKSNEIDLDNLDEIDPFKPKKQMQNSPDTKSKAPVKAEDAVDSDTVDPFKPRKQLQMMNSPANRKGKATLSQIVEQDHENSSLETSPADVKPEGQADKDVNKTGAAKEKQALSQPALDLFSDLNPPELRKKENLQLSNKVSLLEGDEDTFEVHGVTRRGQSGAMTEYWGDVEDAQFVPASEVFNDPAAWDMLEKIGNNASKETESALSRMSLYVKFDPLVDPAPSSYINPRRISIRASQLEKVKEYGLDETLLLLGTPPKKRRQSLMGVHAANSNRGTPTNPNPQVGTARNQGNQPPVKKLEPAQTPNPVDLILAYSPGKESKPDSAAKPLPMGILFGQDVEESTEENLFQELKYTDADLRRLRTEMRLEAQGVLMGKEREFCTEREAWGREREEILRKWNLDCKEYRKLEQIFNMLEKTCYEISGAKAETENKIVELKKDHEQALEDLAAMERSFWDLHKRYEKTKEMFLNLKKNEETLKKHLDERVEQQRKQEEKYTRLKEMSEEKLKLASQEIEKLEQSQKVSEEKLKTEKKISDMKVNNLEMKISNLESMLQKKTEDVKQLTEICDGLLAQVGK</sequence>
<feature type="compositionally biased region" description="Polar residues" evidence="8">
    <location>
        <begin position="763"/>
        <end position="780"/>
    </location>
</feature>
<evidence type="ECO:0000256" key="8">
    <source>
        <dbReference type="SAM" id="MobiDB-lite"/>
    </source>
</evidence>
<feature type="region of interest" description="Disordered" evidence="8">
    <location>
        <begin position="226"/>
        <end position="300"/>
    </location>
</feature>
<dbReference type="InterPro" id="IPR057663">
    <property type="entry name" value="TACC3_Aurora-A_bind"/>
</dbReference>
<feature type="region of interest" description="Disordered" evidence="8">
    <location>
        <begin position="760"/>
        <end position="997"/>
    </location>
</feature>
<dbReference type="GO" id="GO:0005737">
    <property type="term" value="C:cytoplasm"/>
    <property type="evidence" value="ECO:0007669"/>
    <property type="project" value="TreeGrafter"/>
</dbReference>
<organism evidence="10 11">
    <name type="scientific">Dreissena polymorpha</name>
    <name type="common">Zebra mussel</name>
    <name type="synonym">Mytilus polymorpha</name>
    <dbReference type="NCBI Taxonomy" id="45954"/>
    <lineage>
        <taxon>Eukaryota</taxon>
        <taxon>Metazoa</taxon>
        <taxon>Spiralia</taxon>
        <taxon>Lophotrochozoa</taxon>
        <taxon>Mollusca</taxon>
        <taxon>Bivalvia</taxon>
        <taxon>Autobranchia</taxon>
        <taxon>Heteroconchia</taxon>
        <taxon>Euheterodonta</taxon>
        <taxon>Imparidentia</taxon>
        <taxon>Neoheterodontei</taxon>
        <taxon>Myida</taxon>
        <taxon>Dreissenoidea</taxon>
        <taxon>Dreissenidae</taxon>
        <taxon>Dreissena</taxon>
    </lineage>
</organism>
<evidence type="ECO:0000256" key="2">
    <source>
        <dbReference type="ARBA" id="ARBA00009423"/>
    </source>
</evidence>
<feature type="region of interest" description="Disordered" evidence="8">
    <location>
        <begin position="320"/>
        <end position="358"/>
    </location>
</feature>
<evidence type="ECO:0000256" key="6">
    <source>
        <dbReference type="ARBA" id="ARBA00023212"/>
    </source>
</evidence>
<feature type="region of interest" description="Disordered" evidence="8">
    <location>
        <begin position="640"/>
        <end position="660"/>
    </location>
</feature>
<evidence type="ECO:0000259" key="9">
    <source>
        <dbReference type="Pfam" id="PF05010"/>
    </source>
</evidence>
<feature type="compositionally biased region" description="Basic and acidic residues" evidence="8">
    <location>
        <begin position="963"/>
        <end position="983"/>
    </location>
</feature>
<protein>
    <recommendedName>
        <fullName evidence="9">Transforming acidic coiled-coil-containing protein C-terminal domain-containing protein</fullName>
    </recommendedName>
</protein>
<feature type="compositionally biased region" description="Basic and acidic residues" evidence="8">
    <location>
        <begin position="84"/>
        <end position="95"/>
    </location>
</feature>
<evidence type="ECO:0000256" key="7">
    <source>
        <dbReference type="SAM" id="Coils"/>
    </source>
</evidence>
<name>A0A9D4EZM9_DREPO</name>
<keyword evidence="4" id="KW-0597">Phosphoprotein</keyword>
<dbReference type="Proteomes" id="UP000828390">
    <property type="component" value="Unassembled WGS sequence"/>
</dbReference>
<gene>
    <name evidence="10" type="ORF">DPMN_167887</name>
</gene>
<dbReference type="Pfam" id="PF05010">
    <property type="entry name" value="TACC_C"/>
    <property type="match status" value="1"/>
</dbReference>
<comment type="caution">
    <text evidence="10">The sequence shown here is derived from an EMBL/GenBank/DDBJ whole genome shotgun (WGS) entry which is preliminary data.</text>
</comment>
<feature type="region of interest" description="Disordered" evidence="8">
    <location>
        <begin position="159"/>
        <end position="200"/>
    </location>
</feature>
<dbReference type="Pfam" id="PF25777">
    <property type="entry name" value="Aurora-A_bind_TACC3"/>
    <property type="match status" value="1"/>
</dbReference>
<evidence type="ECO:0000313" key="10">
    <source>
        <dbReference type="EMBL" id="KAH3789700.1"/>
    </source>
</evidence>
<comment type="similarity">
    <text evidence="2">Belongs to the TACC family.</text>
</comment>
<keyword evidence="11" id="KW-1185">Reference proteome</keyword>
<reference evidence="10" key="1">
    <citation type="journal article" date="2019" name="bioRxiv">
        <title>The Genome of the Zebra Mussel, Dreissena polymorpha: A Resource for Invasive Species Research.</title>
        <authorList>
            <person name="McCartney M.A."/>
            <person name="Auch B."/>
            <person name="Kono T."/>
            <person name="Mallez S."/>
            <person name="Zhang Y."/>
            <person name="Obille A."/>
            <person name="Becker A."/>
            <person name="Abrahante J.E."/>
            <person name="Garbe J."/>
            <person name="Badalamenti J.P."/>
            <person name="Herman A."/>
            <person name="Mangelson H."/>
            <person name="Liachko I."/>
            <person name="Sullivan S."/>
            <person name="Sone E.D."/>
            <person name="Koren S."/>
            <person name="Silverstein K.A.T."/>
            <person name="Beckman K.B."/>
            <person name="Gohl D.M."/>
        </authorList>
    </citation>
    <scope>NUCLEOTIDE SEQUENCE</scope>
    <source>
        <strain evidence="10">Duluth1</strain>
        <tissue evidence="10">Whole animal</tissue>
    </source>
</reference>
<feature type="region of interest" description="Disordered" evidence="8">
    <location>
        <begin position="372"/>
        <end position="436"/>
    </location>
</feature>
<feature type="region of interest" description="Disordered" evidence="8">
    <location>
        <begin position="48"/>
        <end position="138"/>
    </location>
</feature>